<comment type="similarity">
    <text evidence="1">Belongs to the peptidase A24 family.</text>
</comment>
<evidence type="ECO:0000259" key="3">
    <source>
        <dbReference type="Pfam" id="PF01478"/>
    </source>
</evidence>
<feature type="transmembrane region" description="Helical" evidence="2">
    <location>
        <begin position="97"/>
        <end position="115"/>
    </location>
</feature>
<name>A0A841R3V5_9SPIO</name>
<evidence type="ECO:0000256" key="1">
    <source>
        <dbReference type="ARBA" id="ARBA00005801"/>
    </source>
</evidence>
<dbReference type="Gene3D" id="1.20.120.1220">
    <property type="match status" value="1"/>
</dbReference>
<evidence type="ECO:0000313" key="5">
    <source>
        <dbReference type="Proteomes" id="UP000587760"/>
    </source>
</evidence>
<evidence type="ECO:0000256" key="2">
    <source>
        <dbReference type="SAM" id="Phobius"/>
    </source>
</evidence>
<keyword evidence="2" id="KW-1133">Transmembrane helix</keyword>
<feature type="domain" description="Prepilin type IV endopeptidase peptidase" evidence="3">
    <location>
        <begin position="10"/>
        <end position="113"/>
    </location>
</feature>
<dbReference type="AlphaFoldDB" id="A0A841R3V5"/>
<proteinExistence type="inferred from homology"/>
<keyword evidence="5" id="KW-1185">Reference proteome</keyword>
<feature type="transmembrane region" description="Helical" evidence="2">
    <location>
        <begin position="6"/>
        <end position="25"/>
    </location>
</feature>
<keyword evidence="2" id="KW-0472">Membrane</keyword>
<dbReference type="Pfam" id="PF01478">
    <property type="entry name" value="Peptidase_A24"/>
    <property type="match status" value="1"/>
</dbReference>
<dbReference type="InterPro" id="IPR050882">
    <property type="entry name" value="Prepilin_peptidase/N-MTase"/>
</dbReference>
<dbReference type="EMBL" id="JACHGJ010000001">
    <property type="protein sequence ID" value="MBB6478483.1"/>
    <property type="molecule type" value="Genomic_DNA"/>
</dbReference>
<reference evidence="4 5" key="1">
    <citation type="submission" date="2020-08" db="EMBL/GenBank/DDBJ databases">
        <title>Genomic Encyclopedia of Type Strains, Phase IV (KMG-IV): sequencing the most valuable type-strain genomes for metagenomic binning, comparative biology and taxonomic classification.</title>
        <authorList>
            <person name="Goeker M."/>
        </authorList>
    </citation>
    <scope>NUCLEOTIDE SEQUENCE [LARGE SCALE GENOMIC DNA]</scope>
    <source>
        <strain evidence="4 5">DSM 2461</strain>
    </source>
</reference>
<dbReference type="InterPro" id="IPR000045">
    <property type="entry name" value="Prepilin_IV_endopep_pep"/>
</dbReference>
<dbReference type="GO" id="GO:0006465">
    <property type="term" value="P:signal peptide processing"/>
    <property type="evidence" value="ECO:0007669"/>
    <property type="project" value="TreeGrafter"/>
</dbReference>
<dbReference type="GO" id="GO:0004190">
    <property type="term" value="F:aspartic-type endopeptidase activity"/>
    <property type="evidence" value="ECO:0007669"/>
    <property type="project" value="InterPro"/>
</dbReference>
<dbReference type="PANTHER" id="PTHR30487">
    <property type="entry name" value="TYPE 4 PREPILIN-LIKE PROTEINS LEADER PEPTIDE-PROCESSING ENZYME"/>
    <property type="match status" value="1"/>
</dbReference>
<dbReference type="GO" id="GO:0005886">
    <property type="term" value="C:plasma membrane"/>
    <property type="evidence" value="ECO:0007669"/>
    <property type="project" value="TreeGrafter"/>
</dbReference>
<keyword evidence="2" id="KW-0812">Transmembrane</keyword>
<dbReference type="PANTHER" id="PTHR30487:SF0">
    <property type="entry name" value="PREPILIN LEADER PEPTIDASE_N-METHYLTRANSFERASE-RELATED"/>
    <property type="match status" value="1"/>
</dbReference>
<comment type="caution">
    <text evidence="4">The sequence shown here is derived from an EMBL/GenBank/DDBJ whole genome shotgun (WGS) entry which is preliminary data.</text>
</comment>
<evidence type="ECO:0000313" key="4">
    <source>
        <dbReference type="EMBL" id="MBB6478483.1"/>
    </source>
</evidence>
<dbReference type="Proteomes" id="UP000587760">
    <property type="component" value="Unassembled WGS sequence"/>
</dbReference>
<accession>A0A841R3V5</accession>
<dbReference type="RefSeq" id="WP_184742368.1">
    <property type="nucleotide sequence ID" value="NZ_JACHGJ010000001.1"/>
</dbReference>
<protein>
    <submittedName>
        <fullName evidence="4">Prepilin signal peptidase PulO-like enzyme (Type II secretory pathway)</fullName>
    </submittedName>
</protein>
<gene>
    <name evidence="4" type="ORF">HNR50_000116</name>
</gene>
<feature type="transmembrane region" description="Helical" evidence="2">
    <location>
        <begin position="46"/>
        <end position="72"/>
    </location>
</feature>
<organism evidence="4 5">
    <name type="scientific">Spirochaeta isovalerica</name>
    <dbReference type="NCBI Taxonomy" id="150"/>
    <lineage>
        <taxon>Bacteria</taxon>
        <taxon>Pseudomonadati</taxon>
        <taxon>Spirochaetota</taxon>
        <taxon>Spirochaetia</taxon>
        <taxon>Spirochaetales</taxon>
        <taxon>Spirochaetaceae</taxon>
        <taxon>Spirochaeta</taxon>
    </lineage>
</organism>
<sequence>MNYEIINLLLTLAVIIPVTIIDIKVQRIPRGIIFPAVILLYFVKVFYFHIPAITLLATLATGFLLFFGIWYFTRGKLGLGDAYLSGFLAISLGLEQWLIMLFISSMTALVFAVIMLKSGKLRRESRIPYAPFLSFGALLSLLIPI</sequence>